<accession>A0A1J4NAJ3</accession>
<evidence type="ECO:0000256" key="8">
    <source>
        <dbReference type="SAM" id="Phobius"/>
    </source>
</evidence>
<keyword evidence="4 8" id="KW-0812">Transmembrane</keyword>
<dbReference type="InterPro" id="IPR036514">
    <property type="entry name" value="SGNH_hydro_sf"/>
</dbReference>
<keyword evidence="2" id="KW-1003">Cell membrane</keyword>
<evidence type="ECO:0000256" key="6">
    <source>
        <dbReference type="ARBA" id="ARBA00023136"/>
    </source>
</evidence>
<gene>
    <name evidence="10" type="ORF">UG56_001640</name>
</gene>
<evidence type="ECO:0000259" key="9">
    <source>
        <dbReference type="Pfam" id="PF01757"/>
    </source>
</evidence>
<feature type="transmembrane region" description="Helical" evidence="8">
    <location>
        <begin position="323"/>
        <end position="342"/>
    </location>
</feature>
<evidence type="ECO:0000256" key="3">
    <source>
        <dbReference type="ARBA" id="ARBA00022679"/>
    </source>
</evidence>
<feature type="transmembrane region" description="Helical" evidence="8">
    <location>
        <begin position="280"/>
        <end position="302"/>
    </location>
</feature>
<dbReference type="SUPFAM" id="SSF52266">
    <property type="entry name" value="SGNH hydrolase"/>
    <property type="match status" value="1"/>
</dbReference>
<dbReference type="GO" id="GO:0016747">
    <property type="term" value="F:acyltransferase activity, transferring groups other than amino-acyl groups"/>
    <property type="evidence" value="ECO:0007669"/>
    <property type="project" value="InterPro"/>
</dbReference>
<feature type="transmembrane region" description="Helical" evidence="8">
    <location>
        <begin position="225"/>
        <end position="246"/>
    </location>
</feature>
<evidence type="ECO:0000313" key="10">
    <source>
        <dbReference type="EMBL" id="OIJ28509.1"/>
    </source>
</evidence>
<evidence type="ECO:0000256" key="2">
    <source>
        <dbReference type="ARBA" id="ARBA00022475"/>
    </source>
</evidence>
<feature type="domain" description="Acyltransferase 3" evidence="9">
    <location>
        <begin position="26"/>
        <end position="360"/>
    </location>
</feature>
<dbReference type="EMBL" id="JZDQ02000002">
    <property type="protein sequence ID" value="OIJ28509.1"/>
    <property type="molecule type" value="Genomic_DNA"/>
</dbReference>
<evidence type="ECO:0000313" key="11">
    <source>
        <dbReference type="Proteomes" id="UP000033772"/>
    </source>
</evidence>
<feature type="transmembrane region" description="Helical" evidence="8">
    <location>
        <begin position="258"/>
        <end position="274"/>
    </location>
</feature>
<dbReference type="GO" id="GO:0005886">
    <property type="term" value="C:plasma membrane"/>
    <property type="evidence" value="ECO:0007669"/>
    <property type="project" value="UniProtKB-SubCell"/>
</dbReference>
<dbReference type="InterPro" id="IPR050879">
    <property type="entry name" value="Acyltransferase_3"/>
</dbReference>
<keyword evidence="5 8" id="KW-1133">Transmembrane helix</keyword>
<evidence type="ECO:0000256" key="4">
    <source>
        <dbReference type="ARBA" id="ARBA00022692"/>
    </source>
</evidence>
<name>A0A1J4NAJ3_9ACTN</name>
<feature type="transmembrane region" description="Helical" evidence="8">
    <location>
        <begin position="52"/>
        <end position="72"/>
    </location>
</feature>
<dbReference type="GO" id="GO:0009103">
    <property type="term" value="P:lipopolysaccharide biosynthetic process"/>
    <property type="evidence" value="ECO:0007669"/>
    <property type="project" value="TreeGrafter"/>
</dbReference>
<protein>
    <recommendedName>
        <fullName evidence="9">Acyltransferase 3 domain-containing protein</fullName>
    </recommendedName>
</protein>
<comment type="subcellular location">
    <subcellularLocation>
        <location evidence="1">Cell membrane</location>
        <topology evidence="1">Multi-pass membrane protein</topology>
    </subcellularLocation>
</comment>
<keyword evidence="6 8" id="KW-0472">Membrane</keyword>
<dbReference type="AlphaFoldDB" id="A0A1J4NAJ3"/>
<evidence type="ECO:0000256" key="1">
    <source>
        <dbReference type="ARBA" id="ARBA00004651"/>
    </source>
</evidence>
<evidence type="ECO:0000256" key="7">
    <source>
        <dbReference type="ARBA" id="ARBA00023315"/>
    </source>
</evidence>
<comment type="caution">
    <text evidence="10">The sequence shown here is derived from an EMBL/GenBank/DDBJ whole genome shotgun (WGS) entry which is preliminary data.</text>
</comment>
<evidence type="ECO:0000256" key="5">
    <source>
        <dbReference type="ARBA" id="ARBA00022989"/>
    </source>
</evidence>
<reference evidence="10" key="1">
    <citation type="submission" date="2016-10" db="EMBL/GenBank/DDBJ databases">
        <title>Draft Genome Sequence of Nocardioides luteus Strain BAFB, an Alkane-Degrading Bacterium Isolated from JP-7 Polluted Soil.</title>
        <authorList>
            <person name="Brown L."/>
            <person name="Ruiz O.N."/>
            <person name="Gunasekera T."/>
        </authorList>
    </citation>
    <scope>NUCLEOTIDE SEQUENCE [LARGE SCALE GENOMIC DNA]</scope>
    <source>
        <strain evidence="10">BAFB</strain>
    </source>
</reference>
<dbReference type="STRING" id="1844.UG56_001640"/>
<keyword evidence="7" id="KW-0012">Acyltransferase</keyword>
<sequence>MLARRGGVAAEVARGGSAAAVEGRIDALDGIRAIAVTAVVVYHLFPDALPGGFLGVDLFFVLSGYLITRGLAQRIASGKGLGLARFWWRRTLRLLPALGMMLVVVAAATGIVGGPAAVRLRPQLMAALTYTSNWYQAGAGLSYFERTEPPVLQHLWSLAVEEQFYLVWPPLLIAIVLLAGSARAAAGATAVLAAASAVAMAVTFVPGEDPSRLYFGTDTHGFSLLIGAVAALVSLSPGAWAARWLAAPMDGRDKAHRLVVVSTLAVCVLGMVLIGETSTFAYRGGIVLVDLAAAIAVVSAAVPGQVAPVLGSRPLVWVGRRSYAIYLWHWPLIVLLATGAPVPEGVRAVLVVGLSLGLAALSWTYVERPVQRLGLLGCAKRFAAHLRSGGFVPVAGMVVVAITVWAAAGGIVRSPATTSAESYVEAGQDAIGAAAEVRPTPDMPGASVNPRRPLGKQTTMIGDSVTLASAKGLLAALPGIDIRAEIGEQMWNAPDVVRRLRTSGVLRPVVVIALGTNGDFNSDIIHEVVEAAGPGHVFVFVTAHARRDWVPSVNAKLRGLPDDQRSVAVADWDAAASEVTDFASDGIHPGPQGGRAFARVVEDAIASLVRR</sequence>
<proteinExistence type="predicted"/>
<feature type="transmembrane region" description="Helical" evidence="8">
    <location>
        <begin position="163"/>
        <end position="180"/>
    </location>
</feature>
<dbReference type="Gene3D" id="3.40.50.1110">
    <property type="entry name" value="SGNH hydrolase"/>
    <property type="match status" value="1"/>
</dbReference>
<dbReference type="PANTHER" id="PTHR23028">
    <property type="entry name" value="ACETYLTRANSFERASE"/>
    <property type="match status" value="1"/>
</dbReference>
<feature type="transmembrane region" description="Helical" evidence="8">
    <location>
        <begin position="187"/>
        <end position="205"/>
    </location>
</feature>
<organism evidence="10 11">
    <name type="scientific">Nocardioides luteus</name>
    <dbReference type="NCBI Taxonomy" id="1844"/>
    <lineage>
        <taxon>Bacteria</taxon>
        <taxon>Bacillati</taxon>
        <taxon>Actinomycetota</taxon>
        <taxon>Actinomycetes</taxon>
        <taxon>Propionibacteriales</taxon>
        <taxon>Nocardioidaceae</taxon>
        <taxon>Nocardioides</taxon>
    </lineage>
</organism>
<dbReference type="Pfam" id="PF01757">
    <property type="entry name" value="Acyl_transf_3"/>
    <property type="match status" value="1"/>
</dbReference>
<feature type="transmembrane region" description="Helical" evidence="8">
    <location>
        <begin position="348"/>
        <end position="366"/>
    </location>
</feature>
<keyword evidence="11" id="KW-1185">Reference proteome</keyword>
<dbReference type="Proteomes" id="UP000033772">
    <property type="component" value="Unassembled WGS sequence"/>
</dbReference>
<dbReference type="InterPro" id="IPR002656">
    <property type="entry name" value="Acyl_transf_3_dom"/>
</dbReference>
<keyword evidence="3" id="KW-0808">Transferase</keyword>
<dbReference type="PANTHER" id="PTHR23028:SF53">
    <property type="entry name" value="ACYL_TRANSF_3 DOMAIN-CONTAINING PROTEIN"/>
    <property type="match status" value="1"/>
</dbReference>
<feature type="transmembrane region" description="Helical" evidence="8">
    <location>
        <begin position="93"/>
        <end position="118"/>
    </location>
</feature>
<feature type="transmembrane region" description="Helical" evidence="8">
    <location>
        <begin position="390"/>
        <end position="412"/>
    </location>
</feature>